<dbReference type="SUPFAM" id="SSF53756">
    <property type="entry name" value="UDP-Glycosyltransferase/glycogen phosphorylase"/>
    <property type="match status" value="1"/>
</dbReference>
<dbReference type="AlphaFoldDB" id="A0A356LFD2"/>
<feature type="domain" description="Glycosyltransferase subfamily 4-like N-terminal" evidence="2">
    <location>
        <begin position="15"/>
        <end position="172"/>
    </location>
</feature>
<evidence type="ECO:0000313" key="3">
    <source>
        <dbReference type="EMBL" id="HBP29281.1"/>
    </source>
</evidence>
<sequence>MKRLLFVCDSLQEKGGVEKLVCLQANHFLAKGYTVRIVTRYAQAGAPAYPLAEGVSVCSYNWDIRAAKWEKIFRFTGFLLWIRRQIRSFKPDWILTNGLNVGVLTIFANPECRKQVIACDHNHFGNANGLWNCLRKIAYRDIRTIVSLTREDLPQYQAVNQRSVCIYNPVSLNVSNAGFSRNRQVLAVGRHTRQKGFDLLLEAWALVVQAHPEWSLTIVGEGEETPHLQKQIQRLDLARVVQLHPFSDNIVSYYQNSNLFVLSSRFEGLSLVLIEAIAMGVPVVAFGCKTGPREVLEHGGGLLVDAENVPELAQTIIYFIEHPETWEPLSEAGQKNAQRFTHDNYFAQWDALIK</sequence>
<name>A0A356LFD2_9BURK</name>
<dbReference type="Pfam" id="PF13439">
    <property type="entry name" value="Glyco_transf_4"/>
    <property type="match status" value="1"/>
</dbReference>
<comment type="caution">
    <text evidence="3">The sequence shown here is derived from an EMBL/GenBank/DDBJ whole genome shotgun (WGS) entry which is preliminary data.</text>
</comment>
<dbReference type="Gene3D" id="3.40.50.2000">
    <property type="entry name" value="Glycogen Phosphorylase B"/>
    <property type="match status" value="2"/>
</dbReference>
<dbReference type="CDD" id="cd03820">
    <property type="entry name" value="GT4_AmsD-like"/>
    <property type="match status" value="1"/>
</dbReference>
<dbReference type="InterPro" id="IPR028098">
    <property type="entry name" value="Glyco_trans_4-like_N"/>
</dbReference>
<evidence type="ECO:0008006" key="5">
    <source>
        <dbReference type="Google" id="ProtNLM"/>
    </source>
</evidence>
<dbReference type="PANTHER" id="PTHR12526">
    <property type="entry name" value="GLYCOSYLTRANSFERASE"/>
    <property type="match status" value="1"/>
</dbReference>
<protein>
    <recommendedName>
        <fullName evidence="5">Glycosyltransferase family 4 protein</fullName>
    </recommendedName>
</protein>
<dbReference type="GO" id="GO:0016757">
    <property type="term" value="F:glycosyltransferase activity"/>
    <property type="evidence" value="ECO:0007669"/>
    <property type="project" value="InterPro"/>
</dbReference>
<dbReference type="Proteomes" id="UP000264036">
    <property type="component" value="Unassembled WGS sequence"/>
</dbReference>
<evidence type="ECO:0000313" key="4">
    <source>
        <dbReference type="Proteomes" id="UP000264036"/>
    </source>
</evidence>
<feature type="domain" description="Glycosyl transferase family 1" evidence="1">
    <location>
        <begin position="181"/>
        <end position="335"/>
    </location>
</feature>
<proteinExistence type="predicted"/>
<organism evidence="3 4">
    <name type="scientific">Advenella kashmirensis</name>
    <dbReference type="NCBI Taxonomy" id="310575"/>
    <lineage>
        <taxon>Bacteria</taxon>
        <taxon>Pseudomonadati</taxon>
        <taxon>Pseudomonadota</taxon>
        <taxon>Betaproteobacteria</taxon>
        <taxon>Burkholderiales</taxon>
        <taxon>Alcaligenaceae</taxon>
    </lineage>
</organism>
<evidence type="ECO:0000259" key="2">
    <source>
        <dbReference type="Pfam" id="PF13439"/>
    </source>
</evidence>
<dbReference type="PANTHER" id="PTHR12526:SF630">
    <property type="entry name" value="GLYCOSYLTRANSFERASE"/>
    <property type="match status" value="1"/>
</dbReference>
<dbReference type="Pfam" id="PF00534">
    <property type="entry name" value="Glycos_transf_1"/>
    <property type="match status" value="1"/>
</dbReference>
<reference evidence="3 4" key="1">
    <citation type="journal article" date="2018" name="Nat. Biotechnol.">
        <title>A standardized bacterial taxonomy based on genome phylogeny substantially revises the tree of life.</title>
        <authorList>
            <person name="Parks D.H."/>
            <person name="Chuvochina M."/>
            <person name="Waite D.W."/>
            <person name="Rinke C."/>
            <person name="Skarshewski A."/>
            <person name="Chaumeil P.A."/>
            <person name="Hugenholtz P."/>
        </authorList>
    </citation>
    <scope>NUCLEOTIDE SEQUENCE [LARGE SCALE GENOMIC DNA]</scope>
    <source>
        <strain evidence="3">UBA10707</strain>
    </source>
</reference>
<dbReference type="EMBL" id="DOEK01000018">
    <property type="protein sequence ID" value="HBP29281.1"/>
    <property type="molecule type" value="Genomic_DNA"/>
</dbReference>
<accession>A0A356LFD2</accession>
<dbReference type="InterPro" id="IPR001296">
    <property type="entry name" value="Glyco_trans_1"/>
</dbReference>
<evidence type="ECO:0000259" key="1">
    <source>
        <dbReference type="Pfam" id="PF00534"/>
    </source>
</evidence>
<gene>
    <name evidence="3" type="ORF">DD666_07680</name>
</gene>